<name>A0A644XRT3_9ZZZZ</name>
<dbReference type="Gene3D" id="1.10.4080.10">
    <property type="entry name" value="ADP-ribosylation/Crystallin J1"/>
    <property type="match status" value="1"/>
</dbReference>
<sequence length="463" mass="51488">MQAWERVRQITDTAVPKLLTEEEQTWDAAGDVETGEDVHCKMLWYSHVPGSFAPESIMIAAVQSMENMGYTVVGADELITRGLKALDENDMIVLHQISAELWRRIHGAEKNADAPSWRFQAIASFEEYKEEVAFSACSYSETSEQFRKRLYAGWLAQIIGGAMGTAIEGYTTDAIRASFGEVTDYVRKPNTYNDDITYELAFLKAYEAAADAVTASDVALQWIGLVPMGWSAEEVALRNIRYGTFPPLSGSFCNPFREWIGAQMRGAVCGMVAPGNPEKAARLAWLDGPVSHSSNGIIGEVFNALLVSLSFVRRDMREILRETISMLPAKSEYYSVVNSAYQQALRHDHWEDAWRVCEASLKEYNWIHAYPNAAAEVIALYYGNGDFDETMHIIAMAGQDVDCNAAQIMTAIGILLGAEGIPEKWKAPIGDELDTYVRGMKKMSITALADWTLRCAARPAKNH</sequence>
<dbReference type="EMBL" id="VSSQ01002709">
    <property type="protein sequence ID" value="MPM16973.1"/>
    <property type="molecule type" value="Genomic_DNA"/>
</dbReference>
<dbReference type="InterPro" id="IPR036705">
    <property type="entry name" value="Ribosyl_crysJ1_sf"/>
</dbReference>
<gene>
    <name evidence="1" type="ORF">SDC9_63355</name>
</gene>
<proteinExistence type="predicted"/>
<reference evidence="1" key="1">
    <citation type="submission" date="2019-08" db="EMBL/GenBank/DDBJ databases">
        <authorList>
            <person name="Kucharzyk K."/>
            <person name="Murdoch R.W."/>
            <person name="Higgins S."/>
            <person name="Loffler F."/>
        </authorList>
    </citation>
    <scope>NUCLEOTIDE SEQUENCE</scope>
</reference>
<dbReference type="SUPFAM" id="SSF101478">
    <property type="entry name" value="ADP-ribosylglycohydrolase"/>
    <property type="match status" value="1"/>
</dbReference>
<organism evidence="1">
    <name type="scientific">bioreactor metagenome</name>
    <dbReference type="NCBI Taxonomy" id="1076179"/>
    <lineage>
        <taxon>unclassified sequences</taxon>
        <taxon>metagenomes</taxon>
        <taxon>ecological metagenomes</taxon>
    </lineage>
</organism>
<protein>
    <recommendedName>
        <fullName evidence="2">ADP-ribosylglycohydrolase</fullName>
    </recommendedName>
</protein>
<dbReference type="Pfam" id="PF03747">
    <property type="entry name" value="ADP_ribosyl_GH"/>
    <property type="match status" value="1"/>
</dbReference>
<evidence type="ECO:0008006" key="2">
    <source>
        <dbReference type="Google" id="ProtNLM"/>
    </source>
</evidence>
<accession>A0A644XRT3</accession>
<dbReference type="CDD" id="cd07177">
    <property type="entry name" value="terB_like"/>
    <property type="match status" value="1"/>
</dbReference>
<evidence type="ECO:0000313" key="1">
    <source>
        <dbReference type="EMBL" id="MPM16973.1"/>
    </source>
</evidence>
<dbReference type="AlphaFoldDB" id="A0A644XRT3"/>
<comment type="caution">
    <text evidence="1">The sequence shown here is derived from an EMBL/GenBank/DDBJ whole genome shotgun (WGS) entry which is preliminary data.</text>
</comment>
<dbReference type="InterPro" id="IPR005502">
    <property type="entry name" value="Ribosyl_crysJ1"/>
</dbReference>